<keyword evidence="4" id="KW-1185">Reference proteome</keyword>
<protein>
    <submittedName>
        <fullName evidence="3">Uncharacterized protein</fullName>
    </submittedName>
</protein>
<evidence type="ECO:0000313" key="4">
    <source>
        <dbReference type="Proteomes" id="UP001273166"/>
    </source>
</evidence>
<evidence type="ECO:0000256" key="1">
    <source>
        <dbReference type="SAM" id="MobiDB-lite"/>
    </source>
</evidence>
<feature type="compositionally biased region" description="Pro residues" evidence="1">
    <location>
        <begin position="223"/>
        <end position="234"/>
    </location>
</feature>
<feature type="compositionally biased region" description="Low complexity" evidence="1">
    <location>
        <begin position="121"/>
        <end position="167"/>
    </location>
</feature>
<gene>
    <name evidence="3" type="ORF">B0T15DRAFT_224569</name>
</gene>
<evidence type="ECO:0000256" key="2">
    <source>
        <dbReference type="SAM" id="Phobius"/>
    </source>
</evidence>
<feature type="region of interest" description="Disordered" evidence="1">
    <location>
        <begin position="121"/>
        <end position="234"/>
    </location>
</feature>
<reference evidence="3" key="1">
    <citation type="journal article" date="2023" name="Mol. Phylogenet. Evol.">
        <title>Genome-scale phylogeny and comparative genomics of the fungal order Sordariales.</title>
        <authorList>
            <person name="Hensen N."/>
            <person name="Bonometti L."/>
            <person name="Westerberg I."/>
            <person name="Brannstrom I.O."/>
            <person name="Guillou S."/>
            <person name="Cros-Aarteil S."/>
            <person name="Calhoun S."/>
            <person name="Haridas S."/>
            <person name="Kuo A."/>
            <person name="Mondo S."/>
            <person name="Pangilinan J."/>
            <person name="Riley R."/>
            <person name="LaButti K."/>
            <person name="Andreopoulos B."/>
            <person name="Lipzen A."/>
            <person name="Chen C."/>
            <person name="Yan M."/>
            <person name="Daum C."/>
            <person name="Ng V."/>
            <person name="Clum A."/>
            <person name="Steindorff A."/>
            <person name="Ohm R.A."/>
            <person name="Martin F."/>
            <person name="Silar P."/>
            <person name="Natvig D.O."/>
            <person name="Lalanne C."/>
            <person name="Gautier V."/>
            <person name="Ament-Velasquez S.L."/>
            <person name="Kruys A."/>
            <person name="Hutchinson M.I."/>
            <person name="Powell A.J."/>
            <person name="Barry K."/>
            <person name="Miller A.N."/>
            <person name="Grigoriev I.V."/>
            <person name="Debuchy R."/>
            <person name="Gladieux P."/>
            <person name="Hiltunen Thoren M."/>
            <person name="Johannesson H."/>
        </authorList>
    </citation>
    <scope>NUCLEOTIDE SEQUENCE</scope>
    <source>
        <strain evidence="3">CBS 333.67</strain>
    </source>
</reference>
<keyword evidence="2" id="KW-1133">Transmembrane helix</keyword>
<dbReference type="AlphaFoldDB" id="A0AAJ0GPW4"/>
<sequence>MRMQVLSRLPRGPGIRITDCFQHVTDLSFVPRVHSTLFCLLEHHSTAQMPRTNPHHLPRHPVRTPDTHQVHLHLSGLLVAAMKSNDTIALITLAYAALGLLVGVGIIRFVVKARRCTYVGSSRTTTAGSTSSPSTTKSGSSSSSPSSSNNNNNNNNESSDSSESTPEPGVPFPPGPPPPPPPPPPVATFSFSHPPPPPPPPPPIVPPAPPPVGLAGGSNTGYPPAPPPVGLARR</sequence>
<comment type="caution">
    <text evidence="3">The sequence shown here is derived from an EMBL/GenBank/DDBJ whole genome shotgun (WGS) entry which is preliminary data.</text>
</comment>
<keyword evidence="2" id="KW-0812">Transmembrane</keyword>
<dbReference type="EMBL" id="JAUDZG010000005">
    <property type="protein sequence ID" value="KAK3303942.1"/>
    <property type="molecule type" value="Genomic_DNA"/>
</dbReference>
<name>A0AAJ0GPW4_9PEZI</name>
<dbReference type="RefSeq" id="XP_062719722.1">
    <property type="nucleotide sequence ID" value="XM_062862855.1"/>
</dbReference>
<organism evidence="3 4">
    <name type="scientific">Chaetomium strumarium</name>
    <dbReference type="NCBI Taxonomy" id="1170767"/>
    <lineage>
        <taxon>Eukaryota</taxon>
        <taxon>Fungi</taxon>
        <taxon>Dikarya</taxon>
        <taxon>Ascomycota</taxon>
        <taxon>Pezizomycotina</taxon>
        <taxon>Sordariomycetes</taxon>
        <taxon>Sordariomycetidae</taxon>
        <taxon>Sordariales</taxon>
        <taxon>Chaetomiaceae</taxon>
        <taxon>Chaetomium</taxon>
    </lineage>
</organism>
<keyword evidence="2" id="KW-0472">Membrane</keyword>
<dbReference type="GeneID" id="87881684"/>
<proteinExistence type="predicted"/>
<evidence type="ECO:0000313" key="3">
    <source>
        <dbReference type="EMBL" id="KAK3303942.1"/>
    </source>
</evidence>
<dbReference type="Proteomes" id="UP001273166">
    <property type="component" value="Unassembled WGS sequence"/>
</dbReference>
<reference evidence="3" key="2">
    <citation type="submission" date="2023-06" db="EMBL/GenBank/DDBJ databases">
        <authorList>
            <consortium name="Lawrence Berkeley National Laboratory"/>
            <person name="Mondo S.J."/>
            <person name="Hensen N."/>
            <person name="Bonometti L."/>
            <person name="Westerberg I."/>
            <person name="Brannstrom I.O."/>
            <person name="Guillou S."/>
            <person name="Cros-Aarteil S."/>
            <person name="Calhoun S."/>
            <person name="Haridas S."/>
            <person name="Kuo A."/>
            <person name="Pangilinan J."/>
            <person name="Riley R."/>
            <person name="Labutti K."/>
            <person name="Andreopoulos B."/>
            <person name="Lipzen A."/>
            <person name="Chen C."/>
            <person name="Yanf M."/>
            <person name="Daum C."/>
            <person name="Ng V."/>
            <person name="Clum A."/>
            <person name="Steindorff A."/>
            <person name="Ohm R."/>
            <person name="Martin F."/>
            <person name="Silar P."/>
            <person name="Natvig D."/>
            <person name="Lalanne C."/>
            <person name="Gautier V."/>
            <person name="Ament-Velasquez S.L."/>
            <person name="Kruys A."/>
            <person name="Hutchinson M.I."/>
            <person name="Powell A.J."/>
            <person name="Barry K."/>
            <person name="Miller A.N."/>
            <person name="Grigoriev I.V."/>
            <person name="Debuchy R."/>
            <person name="Gladieux P."/>
            <person name="Thoren M.H."/>
            <person name="Johannesson H."/>
        </authorList>
    </citation>
    <scope>NUCLEOTIDE SEQUENCE</scope>
    <source>
        <strain evidence="3">CBS 333.67</strain>
    </source>
</reference>
<feature type="compositionally biased region" description="Pro residues" evidence="1">
    <location>
        <begin position="193"/>
        <end position="212"/>
    </location>
</feature>
<accession>A0AAJ0GPW4</accession>
<feature type="compositionally biased region" description="Pro residues" evidence="1">
    <location>
        <begin position="168"/>
        <end position="186"/>
    </location>
</feature>
<feature type="transmembrane region" description="Helical" evidence="2">
    <location>
        <begin position="88"/>
        <end position="111"/>
    </location>
</feature>